<organism evidence="1 2">
    <name type="scientific">Tuber aestivum</name>
    <name type="common">summer truffle</name>
    <dbReference type="NCBI Taxonomy" id="59557"/>
    <lineage>
        <taxon>Eukaryota</taxon>
        <taxon>Fungi</taxon>
        <taxon>Dikarya</taxon>
        <taxon>Ascomycota</taxon>
        <taxon>Pezizomycotina</taxon>
        <taxon>Pezizomycetes</taxon>
        <taxon>Pezizales</taxon>
        <taxon>Tuberaceae</taxon>
        <taxon>Tuber</taxon>
    </lineage>
</organism>
<reference evidence="1" key="1">
    <citation type="submission" date="2015-10" db="EMBL/GenBank/DDBJ databases">
        <authorList>
            <person name="Regsiter A."/>
            <person name="william w."/>
        </authorList>
    </citation>
    <scope>NUCLEOTIDE SEQUENCE</scope>
    <source>
        <strain evidence="1">Montdore</strain>
    </source>
</reference>
<accession>A0A292PP49</accession>
<dbReference type="AlphaFoldDB" id="A0A292PP49"/>
<dbReference type="PANTHER" id="PTHR34365">
    <property type="entry name" value="ENOLASE (DUF1399)"/>
    <property type="match status" value="1"/>
</dbReference>
<sequence>MSLLHFRKSTIPPVFAPAATKKDTPAIPDPQVFTITTLQPAVSGLPTVSQCAVHLELLEAFARLRHRVYKEEAFSEIFGEDPEKNLWWRAVVEVAVGRFGIWWKAVSEELAIREEGEAGVANNGSGLKLLPRDLLPPLDVLMVWHSYMLNPRRYNEDCIWFEMSAMMNVAFPYEHVVRMPAVPFKDEQHEAIDDDKWDYKLSGHATRYWERVSSQAPHILEEILWKSPPKRLIRCPACAKEIDVLICEVEPENRKRGWISEEFAVDCEGCGVGITMESLCAEKFRKDIKSLIEGGEGSRMSPRITSLDLQGATYLHPSSPTSFDVLNSLNNLICTTFPEPPTLQSHPTLTSIITALGTHPVLPLLQSCYAETPTPYSLNLSLAVLRQGSFVDKMHHQLWIRSPALMGRLPLDSIPLVRARPETRSVVLINPPDTSGFLQRAVSRYESYFALFKLHPGKILVPTIDVDLVWHTAMLTPLAYREYCKNVAGRFIDHNDKLSDDILDDGVEYTSTAFEEATGGEEYRKCLCWHCETALNEGVKPGGGKEERWKVWKKASGDGKERWKVWKKASGDSKERLVRVRVEYYREVEKRRRDGMGGLEREGLFAAMKRK</sequence>
<name>A0A292PP49_9PEZI</name>
<gene>
    <name evidence="1" type="ORF">GSTUAT00007013001</name>
</gene>
<evidence type="ECO:0000313" key="1">
    <source>
        <dbReference type="EMBL" id="CUS08894.1"/>
    </source>
</evidence>
<dbReference type="Proteomes" id="UP001412239">
    <property type="component" value="Unassembled WGS sequence"/>
</dbReference>
<dbReference type="EMBL" id="LN891107">
    <property type="protein sequence ID" value="CUS08894.1"/>
    <property type="molecule type" value="Genomic_DNA"/>
</dbReference>
<evidence type="ECO:0000313" key="2">
    <source>
        <dbReference type="Proteomes" id="UP001412239"/>
    </source>
</evidence>
<dbReference type="InterPro" id="IPR009836">
    <property type="entry name" value="GRDP-like"/>
</dbReference>
<dbReference type="Pfam" id="PF07173">
    <property type="entry name" value="GRDP-like"/>
    <property type="match status" value="1"/>
</dbReference>
<dbReference type="PANTHER" id="PTHR34365:SF7">
    <property type="entry name" value="GLYCINE-RICH DOMAIN-CONTAINING PROTEIN 1"/>
    <property type="match status" value="1"/>
</dbReference>
<keyword evidence="2" id="KW-1185">Reference proteome</keyword>
<proteinExistence type="predicted"/>
<protein>
    <submittedName>
        <fullName evidence="1">Uncharacterized protein</fullName>
    </submittedName>
</protein>